<accession>A0AAY5L3W8</accession>
<feature type="signal peptide" evidence="5">
    <location>
        <begin position="1"/>
        <end position="25"/>
    </location>
</feature>
<dbReference type="GO" id="GO:0050830">
    <property type="term" value="P:defense response to Gram-positive bacterium"/>
    <property type="evidence" value="ECO:0007669"/>
    <property type="project" value="TreeGrafter"/>
</dbReference>
<dbReference type="SMART" id="SM00092">
    <property type="entry name" value="RNAse_Pc"/>
    <property type="match status" value="1"/>
</dbReference>
<dbReference type="PANTHER" id="PTHR11437:SF66">
    <property type="entry name" value="RNASE 3"/>
    <property type="match status" value="1"/>
</dbReference>
<evidence type="ECO:0000313" key="7">
    <source>
        <dbReference type="Ensembl" id="ENSELUP00000095819.1"/>
    </source>
</evidence>
<dbReference type="AlphaFoldDB" id="A0AAY5L3W8"/>
<reference evidence="7" key="2">
    <citation type="submission" date="2025-08" db="UniProtKB">
        <authorList>
            <consortium name="Ensembl"/>
        </authorList>
    </citation>
    <scope>IDENTIFICATION</scope>
</reference>
<dbReference type="InterPro" id="IPR001427">
    <property type="entry name" value="RNaseA"/>
</dbReference>
<sequence length="145" mass="16539">MSYIMKFQWASLFLVLLSAAVMVHSQTDFVTKHIRMGQINCNDEMKVVNNIHNKNRHTECKPVNTFILQSEEVVNGLCIDYNDQTITSPDTFTVIECRTDPQTHPPNCTYTGSPLSQYITVVCKNGKPVHYQVELGVIQRFCGRL</sequence>
<evidence type="ECO:0000256" key="1">
    <source>
        <dbReference type="ARBA" id="ARBA00005600"/>
    </source>
</evidence>
<dbReference type="GO" id="GO:0003676">
    <property type="term" value="F:nucleic acid binding"/>
    <property type="evidence" value="ECO:0007669"/>
    <property type="project" value="InterPro"/>
</dbReference>
<evidence type="ECO:0000313" key="8">
    <source>
        <dbReference type="Proteomes" id="UP000265140"/>
    </source>
</evidence>
<feature type="domain" description="Ribonuclease A-domain" evidence="6">
    <location>
        <begin position="22"/>
        <end position="135"/>
    </location>
</feature>
<reference evidence="7" key="3">
    <citation type="submission" date="2025-09" db="UniProtKB">
        <authorList>
            <consortium name="Ensembl"/>
        </authorList>
    </citation>
    <scope>IDENTIFICATION</scope>
</reference>
<reference evidence="7 8" key="1">
    <citation type="submission" date="2020-02" db="EMBL/GenBank/DDBJ databases">
        <title>Esox lucius (northern pike) genome, fEsoLuc1, primary haplotype.</title>
        <authorList>
            <person name="Myers G."/>
            <person name="Karagic N."/>
            <person name="Meyer A."/>
            <person name="Pippel M."/>
            <person name="Reichard M."/>
            <person name="Winkler S."/>
            <person name="Tracey A."/>
            <person name="Sims Y."/>
            <person name="Howe K."/>
            <person name="Rhie A."/>
            <person name="Formenti G."/>
            <person name="Durbin R."/>
            <person name="Fedrigo O."/>
            <person name="Jarvis E.D."/>
        </authorList>
    </citation>
    <scope>NUCLEOTIDE SEQUENCE [LARGE SCALE GENOMIC DNA]</scope>
</reference>
<feature type="chain" id="PRO_5044045409" description="Ribonuclease A-domain domain-containing protein" evidence="5">
    <location>
        <begin position="26"/>
        <end position="145"/>
    </location>
</feature>
<dbReference type="Ensembl" id="ENSELUT00000096644.1">
    <property type="protein sequence ID" value="ENSELUP00000095819.1"/>
    <property type="gene ID" value="ENSELUG00000043946.1"/>
</dbReference>
<keyword evidence="2 5" id="KW-0540">Nuclease</keyword>
<keyword evidence="3 5" id="KW-0255">Endonuclease</keyword>
<keyword evidence="5" id="KW-0732">Signal</keyword>
<dbReference type="Gene3D" id="3.10.130.10">
    <property type="entry name" value="Ribonuclease A-like domain"/>
    <property type="match status" value="1"/>
</dbReference>
<dbReference type="InterPro" id="IPR023411">
    <property type="entry name" value="RNaseA_AS"/>
</dbReference>
<dbReference type="PANTHER" id="PTHR11437">
    <property type="entry name" value="RIBONUCLEASE"/>
    <property type="match status" value="1"/>
</dbReference>
<evidence type="ECO:0000256" key="3">
    <source>
        <dbReference type="ARBA" id="ARBA00022759"/>
    </source>
</evidence>
<dbReference type="GO" id="GO:0004540">
    <property type="term" value="F:RNA nuclease activity"/>
    <property type="evidence" value="ECO:0007669"/>
    <property type="project" value="TreeGrafter"/>
</dbReference>
<dbReference type="GO" id="GO:0004519">
    <property type="term" value="F:endonuclease activity"/>
    <property type="evidence" value="ECO:0007669"/>
    <property type="project" value="UniProtKB-KW"/>
</dbReference>
<dbReference type="PROSITE" id="PS00127">
    <property type="entry name" value="RNASE_PANCREATIC"/>
    <property type="match status" value="1"/>
</dbReference>
<keyword evidence="8" id="KW-1185">Reference proteome</keyword>
<organism evidence="7 8">
    <name type="scientific">Esox lucius</name>
    <name type="common">Northern pike</name>
    <dbReference type="NCBI Taxonomy" id="8010"/>
    <lineage>
        <taxon>Eukaryota</taxon>
        <taxon>Metazoa</taxon>
        <taxon>Chordata</taxon>
        <taxon>Craniata</taxon>
        <taxon>Vertebrata</taxon>
        <taxon>Euteleostomi</taxon>
        <taxon>Actinopterygii</taxon>
        <taxon>Neopterygii</taxon>
        <taxon>Teleostei</taxon>
        <taxon>Protacanthopterygii</taxon>
        <taxon>Esociformes</taxon>
        <taxon>Esocidae</taxon>
        <taxon>Esox</taxon>
    </lineage>
</organism>
<evidence type="ECO:0000256" key="5">
    <source>
        <dbReference type="RuleBase" id="RU000651"/>
    </source>
</evidence>
<keyword evidence="4 5" id="KW-0378">Hydrolase</keyword>
<evidence type="ECO:0000259" key="6">
    <source>
        <dbReference type="SMART" id="SM00092"/>
    </source>
</evidence>
<proteinExistence type="inferred from homology"/>
<evidence type="ECO:0000256" key="2">
    <source>
        <dbReference type="ARBA" id="ARBA00022722"/>
    </source>
</evidence>
<evidence type="ECO:0000256" key="4">
    <source>
        <dbReference type="ARBA" id="ARBA00022801"/>
    </source>
</evidence>
<dbReference type="GeneTree" id="ENSGT01060000252773"/>
<name>A0AAY5L3W8_ESOLU</name>
<dbReference type="GO" id="GO:0016787">
    <property type="term" value="F:hydrolase activity"/>
    <property type="evidence" value="ECO:0007669"/>
    <property type="project" value="UniProtKB-KW"/>
</dbReference>
<dbReference type="InterPro" id="IPR023412">
    <property type="entry name" value="RNaseA_domain"/>
</dbReference>
<comment type="similarity">
    <text evidence="1 5">Belongs to the pancreatic ribonuclease family.</text>
</comment>
<protein>
    <recommendedName>
        <fullName evidence="6">Ribonuclease A-domain domain-containing protein</fullName>
    </recommendedName>
</protein>
<dbReference type="InterPro" id="IPR036816">
    <property type="entry name" value="RNaseA-like_dom_sf"/>
</dbReference>
<dbReference type="SUPFAM" id="SSF54076">
    <property type="entry name" value="RNase A-like"/>
    <property type="match status" value="1"/>
</dbReference>
<dbReference type="Pfam" id="PF00074">
    <property type="entry name" value="RnaseA"/>
    <property type="match status" value="1"/>
</dbReference>
<dbReference type="Proteomes" id="UP000265140">
    <property type="component" value="Chromosome 12"/>
</dbReference>